<sequence>MSQLNGGGGNILPRSQVLPGNAIFRFYLKIFPVAAALSRGERNSPLQGFFARSHFNIGTVGWAMPTLPIFPEY</sequence>
<evidence type="ECO:0000313" key="2">
    <source>
        <dbReference type="Proteomes" id="UP000324689"/>
    </source>
</evidence>
<dbReference type="EMBL" id="BHVQ01000003">
    <property type="protein sequence ID" value="GCA78404.1"/>
    <property type="molecule type" value="Genomic_DNA"/>
</dbReference>
<dbReference type="AlphaFoldDB" id="A0A5A5RPD1"/>
<proteinExistence type="predicted"/>
<reference evidence="1 2" key="1">
    <citation type="submission" date="2018-09" db="EMBL/GenBank/DDBJ databases">
        <title>Evolutionary history of phycoerythrin pigmentation in the water bloom-forming cyanobacterium Microcystis aeruginosa.</title>
        <authorList>
            <person name="Tanabe Y."/>
            <person name="Tanabe Y."/>
            <person name="Yamaguchi H."/>
        </authorList>
    </citation>
    <scope>NUCLEOTIDE SEQUENCE [LARGE SCALE GENOMIC DNA]</scope>
    <source>
        <strain evidence="1 2">NIES-2521</strain>
    </source>
</reference>
<name>A0A5A5RPD1_MICAE</name>
<evidence type="ECO:0000313" key="1">
    <source>
        <dbReference type="EMBL" id="GCA78404.1"/>
    </source>
</evidence>
<organism evidence="1 2">
    <name type="scientific">Microcystis aeruginosa NIES-2521</name>
    <dbReference type="NCBI Taxonomy" id="2303983"/>
    <lineage>
        <taxon>Bacteria</taxon>
        <taxon>Bacillati</taxon>
        <taxon>Cyanobacteriota</taxon>
        <taxon>Cyanophyceae</taxon>
        <taxon>Oscillatoriophycideae</taxon>
        <taxon>Chroococcales</taxon>
        <taxon>Microcystaceae</taxon>
        <taxon>Microcystis</taxon>
    </lineage>
</organism>
<accession>A0A5A5RPD1</accession>
<dbReference type="Proteomes" id="UP000324689">
    <property type="component" value="Unassembled WGS sequence"/>
</dbReference>
<comment type="caution">
    <text evidence="1">The sequence shown here is derived from an EMBL/GenBank/DDBJ whole genome shotgun (WGS) entry which is preliminary data.</text>
</comment>
<gene>
    <name evidence="1" type="ORF">MiTs_00382</name>
</gene>
<protein>
    <submittedName>
        <fullName evidence="1">Uncharacterized protein</fullName>
    </submittedName>
</protein>